<accession>A0A4R0NMX9</accession>
<dbReference type="GO" id="GO:0004673">
    <property type="term" value="F:protein histidine kinase activity"/>
    <property type="evidence" value="ECO:0007669"/>
    <property type="project" value="UniProtKB-EC"/>
</dbReference>
<dbReference type="InterPro" id="IPR013656">
    <property type="entry name" value="PAS_4"/>
</dbReference>
<comment type="catalytic activity">
    <reaction evidence="1">
        <text>ATP + protein L-histidine = ADP + protein N-phospho-L-histidine.</text>
        <dbReference type="EC" id="2.7.13.3"/>
    </reaction>
</comment>
<dbReference type="InterPro" id="IPR005467">
    <property type="entry name" value="His_kinase_dom"/>
</dbReference>
<dbReference type="CDD" id="cd00130">
    <property type="entry name" value="PAS"/>
    <property type="match status" value="3"/>
</dbReference>
<name>A0A4R0NMX9_9SPHI</name>
<dbReference type="InterPro" id="IPR035965">
    <property type="entry name" value="PAS-like_dom_sf"/>
</dbReference>
<dbReference type="RefSeq" id="WP_131595979.1">
    <property type="nucleotide sequence ID" value="NZ_SJSL01000002.1"/>
</dbReference>
<dbReference type="OrthoDB" id="1522284at2"/>
<evidence type="ECO:0000259" key="9">
    <source>
        <dbReference type="PROSITE" id="PS50113"/>
    </source>
</evidence>
<evidence type="ECO:0000256" key="3">
    <source>
        <dbReference type="ARBA" id="ARBA00022553"/>
    </source>
</evidence>
<feature type="transmembrane region" description="Helical" evidence="6">
    <location>
        <begin position="155"/>
        <end position="173"/>
    </location>
</feature>
<comment type="caution">
    <text evidence="10">The sequence shown here is derived from an EMBL/GenBank/DDBJ whole genome shotgun (WGS) entry which is preliminary data.</text>
</comment>
<feature type="domain" description="PAS" evidence="8">
    <location>
        <begin position="666"/>
        <end position="710"/>
    </location>
</feature>
<feature type="transmembrane region" description="Helical" evidence="6">
    <location>
        <begin position="193"/>
        <end position="216"/>
    </location>
</feature>
<dbReference type="InterPro" id="IPR004358">
    <property type="entry name" value="Sig_transdc_His_kin-like_C"/>
</dbReference>
<dbReference type="Pfam" id="PF13426">
    <property type="entry name" value="PAS_9"/>
    <property type="match status" value="2"/>
</dbReference>
<dbReference type="AlphaFoldDB" id="A0A4R0NMX9"/>
<dbReference type="Pfam" id="PF02518">
    <property type="entry name" value="HATPase_c"/>
    <property type="match status" value="1"/>
</dbReference>
<feature type="domain" description="PAC" evidence="9">
    <location>
        <begin position="614"/>
        <end position="665"/>
    </location>
</feature>
<keyword evidence="6" id="KW-1133">Transmembrane helix</keyword>
<dbReference type="InterPro" id="IPR003594">
    <property type="entry name" value="HATPase_dom"/>
</dbReference>
<protein>
    <recommendedName>
        <fullName evidence="2">histidine kinase</fullName>
        <ecNumber evidence="2">2.7.13.3</ecNumber>
    </recommendedName>
</protein>
<proteinExistence type="predicted"/>
<dbReference type="InterPro" id="IPR000014">
    <property type="entry name" value="PAS"/>
</dbReference>
<feature type="domain" description="PAC" evidence="9">
    <location>
        <begin position="754"/>
        <end position="806"/>
    </location>
</feature>
<dbReference type="EMBL" id="SJSL01000002">
    <property type="protein sequence ID" value="TCD01288.1"/>
    <property type="molecule type" value="Genomic_DNA"/>
</dbReference>
<dbReference type="PROSITE" id="PS50112">
    <property type="entry name" value="PAS"/>
    <property type="match status" value="2"/>
</dbReference>
<dbReference type="Gene3D" id="3.30.450.20">
    <property type="entry name" value="PAS domain"/>
    <property type="match status" value="4"/>
</dbReference>
<feature type="transmembrane region" description="Helical" evidence="6">
    <location>
        <begin position="75"/>
        <end position="93"/>
    </location>
</feature>
<dbReference type="InterPro" id="IPR001610">
    <property type="entry name" value="PAC"/>
</dbReference>
<dbReference type="Proteomes" id="UP000293347">
    <property type="component" value="Unassembled WGS sequence"/>
</dbReference>
<dbReference type="PRINTS" id="PR00344">
    <property type="entry name" value="BCTRLSENSOR"/>
</dbReference>
<evidence type="ECO:0000256" key="4">
    <source>
        <dbReference type="ARBA" id="ARBA00022679"/>
    </source>
</evidence>
<dbReference type="PANTHER" id="PTHR43304">
    <property type="entry name" value="PHYTOCHROME-LIKE PROTEIN CPH1"/>
    <property type="match status" value="1"/>
</dbReference>
<dbReference type="InterPro" id="IPR036890">
    <property type="entry name" value="HATPase_C_sf"/>
</dbReference>
<keyword evidence="11" id="KW-1185">Reference proteome</keyword>
<sequence length="1038" mass="116826">MINIRTSQNRFVFFAATLVIGIGVLVMIGWFAHIPILTSFINGYATMKINTAFGLILLGSALLIQIVLQNKKWLFLARIFSLLTIALGTLTLAQDIFNINLKLDEIFTSDFDATLKGNPNPGRMSPIAAICFVAMGTFLLAHLSQKIIYRLIAQWSTHLVTFFTFLAIVGYLFNVPVFYKLSFLTSMAVHTSLCLFVLSISASLIHPSLGISGIFTGTRLGNVMARKLFMQMTIAVLILTFLRIESDRLKLVSVEFGIVLFAISFIMVSLFLIWRTAEAMNKSDLKKSKAEFNFAQIKAFLNSTPDPILILNSSGIIQLVNDRTEMVFGYSKDELIGRNINILVPERFRNSQSMTKLLDSVIDESELFALSKDGLEIPVEVNLSPFEANELDFISASIRDVSERRKIMSALKTSEKRNRIFIEQSPNAIAMYDADMQLMAASKKWITDYQIEDREIIGRTHYEIFPEIGEDWKKIHNDCLKGAIHTCDEAEFEREDGSTQWITWDVRPWYASEDHIGGIIMYTADITVSKQKDAERRKIENILERSNQVAKIAHWEIDAKTGKVSWSKLANEIYELPDNYQPDRESILKFYKKGPNLDKLLLAVEESKKKGKSYDLEVELVTAKGNNKWIRIIGDAEFKKGFCIRRLGIFQDITKTKKIEEDIIRINEELNVVLNSGHVSIIGTDPNGVITHFSSGAEKLLLYQKSEMVGIQSPEILHLQTEVELRGSELSTHYGREISGFDVFTEPVRTGSFDSHEWSYVRKDGTIFPVQLVVTALRNGNGEIYGFLGVATDISDIKKAEKELVQLMEITNGQNERLKNFAHIVSHNLRSHAGNFAMMLDLLAQEEPEIAEHEYIKLVKKASDNLTETIANLNEVVLMNTAVEQNLVPIELKHAVSAAIQNVSILIKDAEITITNDVEDEVKVLGVSAYIDSIVLNFITNGIKYRALDRPGIIKLSSHKENNWVVLTVEDNGVGIDLIKHGAKLFGMYKTFHPNPDARGIGLFITKNQVEALGGKIDVSSVVNEGTIFKIFLKHEKS</sequence>
<evidence type="ECO:0000313" key="11">
    <source>
        <dbReference type="Proteomes" id="UP000293347"/>
    </source>
</evidence>
<evidence type="ECO:0000256" key="5">
    <source>
        <dbReference type="ARBA" id="ARBA00022777"/>
    </source>
</evidence>
<gene>
    <name evidence="10" type="ORF">EZ437_11090</name>
</gene>
<feature type="transmembrane region" description="Helical" evidence="6">
    <location>
        <begin position="49"/>
        <end position="68"/>
    </location>
</feature>
<dbReference type="SUPFAM" id="SSF55785">
    <property type="entry name" value="PYP-like sensor domain (PAS domain)"/>
    <property type="match status" value="4"/>
</dbReference>
<dbReference type="InterPro" id="IPR052162">
    <property type="entry name" value="Sensor_kinase/Photoreceptor"/>
</dbReference>
<dbReference type="PANTHER" id="PTHR43304:SF1">
    <property type="entry name" value="PAC DOMAIN-CONTAINING PROTEIN"/>
    <property type="match status" value="1"/>
</dbReference>
<feature type="transmembrane region" description="Helical" evidence="6">
    <location>
        <begin position="12"/>
        <end position="37"/>
    </location>
</feature>
<keyword evidence="3" id="KW-0597">Phosphoprotein</keyword>
<feature type="transmembrane region" description="Helical" evidence="6">
    <location>
        <begin position="256"/>
        <end position="277"/>
    </location>
</feature>
<organism evidence="10 11">
    <name type="scientific">Pedobacter psychroterrae</name>
    <dbReference type="NCBI Taxonomy" id="2530453"/>
    <lineage>
        <taxon>Bacteria</taxon>
        <taxon>Pseudomonadati</taxon>
        <taxon>Bacteroidota</taxon>
        <taxon>Sphingobacteriia</taxon>
        <taxon>Sphingobacteriales</taxon>
        <taxon>Sphingobacteriaceae</taxon>
        <taxon>Pedobacter</taxon>
    </lineage>
</organism>
<dbReference type="InterPro" id="IPR000700">
    <property type="entry name" value="PAS-assoc_C"/>
</dbReference>
<feature type="domain" description="Histidine kinase" evidence="7">
    <location>
        <begin position="824"/>
        <end position="1037"/>
    </location>
</feature>
<evidence type="ECO:0000256" key="6">
    <source>
        <dbReference type="SAM" id="Phobius"/>
    </source>
</evidence>
<feature type="transmembrane region" description="Helical" evidence="6">
    <location>
        <begin position="124"/>
        <end position="143"/>
    </location>
</feature>
<evidence type="ECO:0000256" key="1">
    <source>
        <dbReference type="ARBA" id="ARBA00000085"/>
    </source>
</evidence>
<dbReference type="PROSITE" id="PS50109">
    <property type="entry name" value="HIS_KIN"/>
    <property type="match status" value="1"/>
</dbReference>
<dbReference type="Pfam" id="PF08448">
    <property type="entry name" value="PAS_4"/>
    <property type="match status" value="1"/>
</dbReference>
<dbReference type="SMART" id="SM00387">
    <property type="entry name" value="HATPase_c"/>
    <property type="match status" value="1"/>
</dbReference>
<dbReference type="Gene3D" id="3.30.565.10">
    <property type="entry name" value="Histidine kinase-like ATPase, C-terminal domain"/>
    <property type="match status" value="1"/>
</dbReference>
<evidence type="ECO:0000259" key="8">
    <source>
        <dbReference type="PROSITE" id="PS50112"/>
    </source>
</evidence>
<keyword evidence="6" id="KW-0472">Membrane</keyword>
<keyword evidence="5" id="KW-0418">Kinase</keyword>
<evidence type="ECO:0000259" key="7">
    <source>
        <dbReference type="PROSITE" id="PS50109"/>
    </source>
</evidence>
<keyword evidence="4" id="KW-0808">Transferase</keyword>
<evidence type="ECO:0000256" key="2">
    <source>
        <dbReference type="ARBA" id="ARBA00012438"/>
    </source>
</evidence>
<feature type="domain" description="PAS" evidence="8">
    <location>
        <begin position="293"/>
        <end position="365"/>
    </location>
</feature>
<keyword evidence="6" id="KW-0812">Transmembrane</keyword>
<dbReference type="NCBIfam" id="TIGR00229">
    <property type="entry name" value="sensory_box"/>
    <property type="match status" value="3"/>
</dbReference>
<evidence type="ECO:0000313" key="10">
    <source>
        <dbReference type="EMBL" id="TCD01288.1"/>
    </source>
</evidence>
<dbReference type="EC" id="2.7.13.3" evidence="2"/>
<dbReference type="PROSITE" id="PS50113">
    <property type="entry name" value="PAC"/>
    <property type="match status" value="3"/>
</dbReference>
<reference evidence="10 11" key="1">
    <citation type="submission" date="2019-02" db="EMBL/GenBank/DDBJ databases">
        <title>Pedobacter sp. RP-1-14 sp. nov., isolated from Arctic soil.</title>
        <authorList>
            <person name="Dahal R.H."/>
        </authorList>
    </citation>
    <scope>NUCLEOTIDE SEQUENCE [LARGE SCALE GENOMIC DNA]</scope>
    <source>
        <strain evidence="10 11">RP-1-14</strain>
    </source>
</reference>
<feature type="domain" description="PAC" evidence="9">
    <location>
        <begin position="486"/>
        <end position="538"/>
    </location>
</feature>
<dbReference type="SMART" id="SM00086">
    <property type="entry name" value="PAC"/>
    <property type="match status" value="4"/>
</dbReference>
<dbReference type="SMART" id="SM00091">
    <property type="entry name" value="PAS"/>
    <property type="match status" value="3"/>
</dbReference>
<dbReference type="SUPFAM" id="SSF55874">
    <property type="entry name" value="ATPase domain of HSP90 chaperone/DNA topoisomerase II/histidine kinase"/>
    <property type="match status" value="1"/>
</dbReference>